<reference evidence="2" key="1">
    <citation type="journal article" date="2014" name="Int. J. Syst. Evol. Microbiol.">
        <title>Complete genome sequence of Corynebacterium casei LMG S-19264T (=DSM 44701T), isolated from a smear-ripened cheese.</title>
        <authorList>
            <consortium name="US DOE Joint Genome Institute (JGI-PGF)"/>
            <person name="Walter F."/>
            <person name="Albersmeier A."/>
            <person name="Kalinowski J."/>
            <person name="Ruckert C."/>
        </authorList>
    </citation>
    <scope>NUCLEOTIDE SEQUENCE</scope>
    <source>
        <strain evidence="2">CGMCC 1.7086</strain>
    </source>
</reference>
<feature type="signal peptide" evidence="1">
    <location>
        <begin position="1"/>
        <end position="21"/>
    </location>
</feature>
<keyword evidence="3" id="KW-1185">Reference proteome</keyword>
<reference evidence="2" key="2">
    <citation type="submission" date="2020-09" db="EMBL/GenBank/DDBJ databases">
        <authorList>
            <person name="Sun Q."/>
            <person name="Zhou Y."/>
        </authorList>
    </citation>
    <scope>NUCLEOTIDE SEQUENCE</scope>
    <source>
        <strain evidence="2">CGMCC 1.7086</strain>
    </source>
</reference>
<accession>A0A918DIM6</accession>
<dbReference type="RefSeq" id="WP_188691194.1">
    <property type="nucleotide sequence ID" value="NZ_BMLS01000001.1"/>
</dbReference>
<evidence type="ECO:0000313" key="3">
    <source>
        <dbReference type="Proteomes" id="UP000606935"/>
    </source>
</evidence>
<evidence type="ECO:0000313" key="2">
    <source>
        <dbReference type="EMBL" id="GGO66370.1"/>
    </source>
</evidence>
<proteinExistence type="predicted"/>
<dbReference type="AlphaFoldDB" id="A0A918DIM6"/>
<evidence type="ECO:0000256" key="1">
    <source>
        <dbReference type="SAM" id="SignalP"/>
    </source>
</evidence>
<feature type="chain" id="PRO_5037472217" evidence="1">
    <location>
        <begin position="22"/>
        <end position="64"/>
    </location>
</feature>
<comment type="caution">
    <text evidence="2">The sequence shown here is derived from an EMBL/GenBank/DDBJ whole genome shotgun (WGS) entry which is preliminary data.</text>
</comment>
<sequence length="64" mass="7063">MKYIKSVFTSLFLLMGVFTLAACEPGPAERTGEKIDETIEDVGNKLEDTCEEAKEKAGMKDDDC</sequence>
<name>A0A918DIM6_9ALTE</name>
<dbReference type="EMBL" id="BMLS01000001">
    <property type="protein sequence ID" value="GGO66370.1"/>
    <property type="molecule type" value="Genomic_DNA"/>
</dbReference>
<keyword evidence="1" id="KW-0732">Signal</keyword>
<dbReference type="Proteomes" id="UP000606935">
    <property type="component" value="Unassembled WGS sequence"/>
</dbReference>
<organism evidence="2 3">
    <name type="scientific">Bowmanella pacifica</name>
    <dbReference type="NCBI Taxonomy" id="502051"/>
    <lineage>
        <taxon>Bacteria</taxon>
        <taxon>Pseudomonadati</taxon>
        <taxon>Pseudomonadota</taxon>
        <taxon>Gammaproteobacteria</taxon>
        <taxon>Alteromonadales</taxon>
        <taxon>Alteromonadaceae</taxon>
        <taxon>Bowmanella</taxon>
    </lineage>
</organism>
<dbReference type="PROSITE" id="PS51257">
    <property type="entry name" value="PROKAR_LIPOPROTEIN"/>
    <property type="match status" value="1"/>
</dbReference>
<protein>
    <submittedName>
        <fullName evidence="2">Uncharacterized protein</fullName>
    </submittedName>
</protein>
<gene>
    <name evidence="2" type="ORF">GCM10010982_10400</name>
</gene>